<name>A0A2K5M7I1_CERAT</name>
<accession>A0A2K5M7I1</accession>
<dbReference type="GeneTree" id="ENSGT00910000148334"/>
<organism evidence="2 3">
    <name type="scientific">Cercocebus atys</name>
    <name type="common">Sooty mangabey</name>
    <name type="synonym">Cercocebus torquatus atys</name>
    <dbReference type="NCBI Taxonomy" id="9531"/>
    <lineage>
        <taxon>Eukaryota</taxon>
        <taxon>Metazoa</taxon>
        <taxon>Chordata</taxon>
        <taxon>Craniata</taxon>
        <taxon>Vertebrata</taxon>
        <taxon>Euteleostomi</taxon>
        <taxon>Mammalia</taxon>
        <taxon>Eutheria</taxon>
        <taxon>Euarchontoglires</taxon>
        <taxon>Primates</taxon>
        <taxon>Haplorrhini</taxon>
        <taxon>Catarrhini</taxon>
        <taxon>Cercopithecidae</taxon>
        <taxon>Cercopithecinae</taxon>
        <taxon>Cercocebus</taxon>
    </lineage>
</organism>
<dbReference type="Proteomes" id="UP000233060">
    <property type="component" value="Unassembled WGS sequence"/>
</dbReference>
<keyword evidence="1" id="KW-0472">Membrane</keyword>
<keyword evidence="1" id="KW-0812">Transmembrane</keyword>
<protein>
    <submittedName>
        <fullName evidence="2">Uncharacterized protein</fullName>
    </submittedName>
</protein>
<evidence type="ECO:0000313" key="2">
    <source>
        <dbReference type="Ensembl" id="ENSCATP00000021159.1"/>
    </source>
</evidence>
<reference evidence="2" key="1">
    <citation type="submission" date="2025-08" db="UniProtKB">
        <authorList>
            <consortium name="Ensembl"/>
        </authorList>
    </citation>
    <scope>IDENTIFICATION</scope>
</reference>
<keyword evidence="1" id="KW-1133">Transmembrane helix</keyword>
<evidence type="ECO:0000313" key="3">
    <source>
        <dbReference type="Proteomes" id="UP000233060"/>
    </source>
</evidence>
<dbReference type="AlphaFoldDB" id="A0A2K5M7I1"/>
<evidence type="ECO:0000256" key="1">
    <source>
        <dbReference type="SAM" id="Phobius"/>
    </source>
</evidence>
<dbReference type="Bgee" id="ENSCATG00000034318">
    <property type="expression patterns" value="Expressed in cerebellum and 2 other cell types or tissues"/>
</dbReference>
<feature type="transmembrane region" description="Helical" evidence="1">
    <location>
        <begin position="12"/>
        <end position="32"/>
    </location>
</feature>
<dbReference type="OMA" id="ERCPNDN"/>
<keyword evidence="3" id="KW-1185">Reference proteome</keyword>
<proteinExistence type="predicted"/>
<sequence length="91" mass="10787">MLFCTSLLPSRLFFLLTFFHHNFVLLCIHFLFSVRKQVNNCRIDHKNWSPIRLYNNQGLQKCLEILENSASELLTEERCPNDNTNMKLVTL</sequence>
<dbReference type="Ensembl" id="ENSCATT00000045359.1">
    <property type="protein sequence ID" value="ENSCATP00000021159.1"/>
    <property type="gene ID" value="ENSCATG00000034318.1"/>
</dbReference>
<reference evidence="2" key="2">
    <citation type="submission" date="2025-09" db="UniProtKB">
        <authorList>
            <consortium name="Ensembl"/>
        </authorList>
    </citation>
    <scope>IDENTIFICATION</scope>
</reference>